<gene>
    <name evidence="1" type="ORF">G7067_10155</name>
</gene>
<organism evidence="1 2">
    <name type="scientific">Leucobacter insecticola</name>
    <dbReference type="NCBI Taxonomy" id="2714934"/>
    <lineage>
        <taxon>Bacteria</taxon>
        <taxon>Bacillati</taxon>
        <taxon>Actinomycetota</taxon>
        <taxon>Actinomycetes</taxon>
        <taxon>Micrococcales</taxon>
        <taxon>Microbacteriaceae</taxon>
        <taxon>Leucobacter</taxon>
    </lineage>
</organism>
<dbReference type="Proteomes" id="UP000501387">
    <property type="component" value="Chromosome"/>
</dbReference>
<dbReference type="KEGG" id="lins:G7067_10155"/>
<protein>
    <submittedName>
        <fullName evidence="1">Uncharacterized protein</fullName>
    </submittedName>
</protein>
<sequence length="82" mass="8674">MTPEEPVMFDAIINDGAMTAKLSFARVGFTAAQLPELAGTTYALRSGDYALIVTAACGAGEYAARGEEMRSFVESARADVSY</sequence>
<dbReference type="RefSeq" id="WP_166323962.1">
    <property type="nucleotide sequence ID" value="NZ_CP049934.1"/>
</dbReference>
<name>A0A6G8FJR4_9MICO</name>
<evidence type="ECO:0000313" key="2">
    <source>
        <dbReference type="Proteomes" id="UP000501387"/>
    </source>
</evidence>
<keyword evidence="2" id="KW-1185">Reference proteome</keyword>
<proteinExistence type="predicted"/>
<reference evidence="1 2" key="1">
    <citation type="submission" date="2020-03" db="EMBL/GenBank/DDBJ databases">
        <title>Leucobacter sp. nov., isolated from beetles.</title>
        <authorList>
            <person name="Hyun D.-W."/>
            <person name="Bae J.-W."/>
        </authorList>
    </citation>
    <scope>NUCLEOTIDE SEQUENCE [LARGE SCALE GENOMIC DNA]</scope>
    <source>
        <strain evidence="1 2">HDW9B</strain>
    </source>
</reference>
<dbReference type="EMBL" id="CP049934">
    <property type="protein sequence ID" value="QIM16686.1"/>
    <property type="molecule type" value="Genomic_DNA"/>
</dbReference>
<dbReference type="AlphaFoldDB" id="A0A6G8FJR4"/>
<evidence type="ECO:0000313" key="1">
    <source>
        <dbReference type="EMBL" id="QIM16686.1"/>
    </source>
</evidence>
<accession>A0A6G8FJR4</accession>